<protein>
    <submittedName>
        <fullName evidence="1">18729_t:CDS:1</fullName>
    </submittedName>
</protein>
<dbReference type="EMBL" id="CAJVQB010007034">
    <property type="protein sequence ID" value="CAG8696005.1"/>
    <property type="molecule type" value="Genomic_DNA"/>
</dbReference>
<name>A0ABN7UXD1_GIGMA</name>
<reference evidence="1 2" key="1">
    <citation type="submission" date="2021-06" db="EMBL/GenBank/DDBJ databases">
        <authorList>
            <person name="Kallberg Y."/>
            <person name="Tangrot J."/>
            <person name="Rosling A."/>
        </authorList>
    </citation>
    <scope>NUCLEOTIDE SEQUENCE [LARGE SCALE GENOMIC DNA]</scope>
    <source>
        <strain evidence="1 2">120-4 pot B 10/14</strain>
    </source>
</reference>
<sequence length="46" mass="5216">MGTSCGFVLGLELQQWSTSKPKLSRKNLVIMISGPVKVYLIIRLFY</sequence>
<comment type="caution">
    <text evidence="1">The sequence shown here is derived from an EMBL/GenBank/DDBJ whole genome shotgun (WGS) entry which is preliminary data.</text>
</comment>
<evidence type="ECO:0000313" key="2">
    <source>
        <dbReference type="Proteomes" id="UP000789901"/>
    </source>
</evidence>
<proteinExistence type="predicted"/>
<organism evidence="1 2">
    <name type="scientific">Gigaspora margarita</name>
    <dbReference type="NCBI Taxonomy" id="4874"/>
    <lineage>
        <taxon>Eukaryota</taxon>
        <taxon>Fungi</taxon>
        <taxon>Fungi incertae sedis</taxon>
        <taxon>Mucoromycota</taxon>
        <taxon>Glomeromycotina</taxon>
        <taxon>Glomeromycetes</taxon>
        <taxon>Diversisporales</taxon>
        <taxon>Gigasporaceae</taxon>
        <taxon>Gigaspora</taxon>
    </lineage>
</organism>
<accession>A0ABN7UXD1</accession>
<keyword evidence="2" id="KW-1185">Reference proteome</keyword>
<gene>
    <name evidence="1" type="ORF">GMARGA_LOCUS11816</name>
</gene>
<evidence type="ECO:0000313" key="1">
    <source>
        <dbReference type="EMBL" id="CAG8696005.1"/>
    </source>
</evidence>
<dbReference type="Proteomes" id="UP000789901">
    <property type="component" value="Unassembled WGS sequence"/>
</dbReference>